<dbReference type="InterPro" id="IPR001878">
    <property type="entry name" value="Znf_CCHC"/>
</dbReference>
<dbReference type="SUPFAM" id="SSF57756">
    <property type="entry name" value="Retrovirus zinc finger-like domains"/>
    <property type="match status" value="1"/>
</dbReference>
<dbReference type="Gene3D" id="4.10.60.10">
    <property type="entry name" value="Zinc finger, CCHC-type"/>
    <property type="match status" value="1"/>
</dbReference>
<comment type="caution">
    <text evidence="10">The sequence shown here is derived from an EMBL/GenBank/DDBJ whole genome shotgun (WGS) entry which is preliminary data.</text>
</comment>
<sequence>MGELEENEEQKMSRFLRGLNRGIANFVKLYPYTDFDTLCGLCLKIEAQGKSRYGASNVDNSRFKAWVEPDFSSKVGASSSSSVTVPKPVSTLAPNPSPKTTSVPRETSLSKVRCFKCQGFGHYQNACPNKRVVTLRETISVQDELLDEKEKERLGDIFNFDECEDGEEEVESYDAPNYDTNLVLRTLQAKTVSSDSEQRGQIFLTKCHVKDKWCSLIIDGGICTNAASSEMVTKLGLTTTAHPSPYELYWLEDGRKVRVSKQVRVGLTMGSYNDEILCDVIPMDACHVLLGRPWQFDRDVIHHGRTNEYELRDKGKRIVLKSMSSQAIREMSTSRGKKPNLSAFSSKREIEHDVIGVRADLNKSPCAKVRPKVATDTDREVLPKFPQGNNGVKDCEVKECTSEAPRVENSPKKQEGMATKSTNIATDKLEMSPGKSKDKNSSSPEKQASGAAAAENLKIKNTPQKPSDVTIDKEVCGSPITVETPVSPTGTNSKSSNSGKKSQPSTPHIARKLLDEEDNWSMTSSASARTTRTRTTVPVAPTFTISDRSEKRKEYYSKLEEKRKALEAEKREYEARTKEEEEALIFSALLLIILLNEFDSYYLEVLRHILCRQIIDYSQMSACFFR</sequence>
<keyword evidence="11" id="KW-1185">Reference proteome</keyword>
<dbReference type="PANTHER" id="PTHR35046:SF26">
    <property type="entry name" value="RNA-DIRECTED DNA POLYMERASE"/>
    <property type="match status" value="1"/>
</dbReference>
<dbReference type="PANTHER" id="PTHR35046">
    <property type="entry name" value="ZINC KNUCKLE (CCHC-TYPE) FAMILY PROTEIN"/>
    <property type="match status" value="1"/>
</dbReference>
<accession>A0AAW1M616</accession>
<dbReference type="PROSITE" id="PS50158">
    <property type="entry name" value="ZF_CCHC"/>
    <property type="match status" value="1"/>
</dbReference>
<evidence type="ECO:0000256" key="7">
    <source>
        <dbReference type="SAM" id="Coils"/>
    </source>
</evidence>
<keyword evidence="4" id="KW-0493">Microtubule</keyword>
<feature type="region of interest" description="Disordered" evidence="8">
    <location>
        <begin position="371"/>
        <end position="534"/>
    </location>
</feature>
<dbReference type="AlphaFoldDB" id="A0AAW1M616"/>
<dbReference type="GO" id="GO:0008270">
    <property type="term" value="F:zinc ion binding"/>
    <property type="evidence" value="ECO:0007669"/>
    <property type="project" value="UniProtKB-KW"/>
</dbReference>
<feature type="coiled-coil region" evidence="7">
    <location>
        <begin position="549"/>
        <end position="583"/>
    </location>
</feature>
<protein>
    <recommendedName>
        <fullName evidence="9">CCHC-type domain-containing protein</fullName>
    </recommendedName>
</protein>
<feature type="compositionally biased region" description="Basic and acidic residues" evidence="8">
    <location>
        <begin position="373"/>
        <end position="382"/>
    </location>
</feature>
<dbReference type="Gene3D" id="2.40.70.10">
    <property type="entry name" value="Acid Proteases"/>
    <property type="match status" value="1"/>
</dbReference>
<keyword evidence="5" id="KW-0206">Cytoskeleton</keyword>
<feature type="region of interest" description="Disordered" evidence="8">
    <location>
        <begin position="75"/>
        <end position="104"/>
    </location>
</feature>
<feature type="compositionally biased region" description="Basic and acidic residues" evidence="8">
    <location>
        <begin position="427"/>
        <end position="440"/>
    </location>
</feature>
<feature type="compositionally biased region" description="Polar residues" evidence="8">
    <location>
        <begin position="92"/>
        <end position="104"/>
    </location>
</feature>
<dbReference type="GO" id="GO:0005874">
    <property type="term" value="C:microtubule"/>
    <property type="evidence" value="ECO:0007669"/>
    <property type="project" value="UniProtKB-KW"/>
</dbReference>
<evidence type="ECO:0000256" key="1">
    <source>
        <dbReference type="ARBA" id="ARBA00004245"/>
    </source>
</evidence>
<dbReference type="EMBL" id="JBDFQZ010000003">
    <property type="protein sequence ID" value="KAK9741192.1"/>
    <property type="molecule type" value="Genomic_DNA"/>
</dbReference>
<feature type="compositionally biased region" description="Low complexity" evidence="8">
    <location>
        <begin position="75"/>
        <end position="91"/>
    </location>
</feature>
<evidence type="ECO:0000256" key="2">
    <source>
        <dbReference type="ARBA" id="ARBA00005885"/>
    </source>
</evidence>
<comment type="similarity">
    <text evidence="2">Belongs to the TPX2 family.</text>
</comment>
<evidence type="ECO:0000259" key="9">
    <source>
        <dbReference type="PROSITE" id="PS50158"/>
    </source>
</evidence>
<comment type="subcellular location">
    <subcellularLocation>
        <location evidence="1">Cytoplasm</location>
        <location evidence="1">Cytoskeleton</location>
    </subcellularLocation>
</comment>
<reference evidence="10 11" key="1">
    <citation type="submission" date="2024-03" db="EMBL/GenBank/DDBJ databases">
        <title>WGS assembly of Saponaria officinalis var. Norfolk2.</title>
        <authorList>
            <person name="Jenkins J."/>
            <person name="Shu S."/>
            <person name="Grimwood J."/>
            <person name="Barry K."/>
            <person name="Goodstein D."/>
            <person name="Schmutz J."/>
            <person name="Leebens-Mack J."/>
            <person name="Osbourn A."/>
        </authorList>
    </citation>
    <scope>NUCLEOTIDE SEQUENCE [LARGE SCALE GENOMIC DNA]</scope>
    <source>
        <strain evidence="11">cv. Norfolk2</strain>
        <strain evidence="10">JIC</strain>
        <tissue evidence="10">Leaf</tissue>
    </source>
</reference>
<evidence type="ECO:0000256" key="6">
    <source>
        <dbReference type="PROSITE-ProRule" id="PRU00047"/>
    </source>
</evidence>
<evidence type="ECO:0000313" key="11">
    <source>
        <dbReference type="Proteomes" id="UP001443914"/>
    </source>
</evidence>
<evidence type="ECO:0000256" key="4">
    <source>
        <dbReference type="ARBA" id="ARBA00022701"/>
    </source>
</evidence>
<evidence type="ECO:0000256" key="8">
    <source>
        <dbReference type="SAM" id="MobiDB-lite"/>
    </source>
</evidence>
<dbReference type="Proteomes" id="UP001443914">
    <property type="component" value="Unassembled WGS sequence"/>
</dbReference>
<dbReference type="InterPro" id="IPR021109">
    <property type="entry name" value="Peptidase_aspartic_dom_sf"/>
</dbReference>
<keyword evidence="7" id="KW-0175">Coiled coil</keyword>
<organism evidence="10 11">
    <name type="scientific">Saponaria officinalis</name>
    <name type="common">Common soapwort</name>
    <name type="synonym">Lychnis saponaria</name>
    <dbReference type="NCBI Taxonomy" id="3572"/>
    <lineage>
        <taxon>Eukaryota</taxon>
        <taxon>Viridiplantae</taxon>
        <taxon>Streptophyta</taxon>
        <taxon>Embryophyta</taxon>
        <taxon>Tracheophyta</taxon>
        <taxon>Spermatophyta</taxon>
        <taxon>Magnoliopsida</taxon>
        <taxon>eudicotyledons</taxon>
        <taxon>Gunneridae</taxon>
        <taxon>Pentapetalae</taxon>
        <taxon>Caryophyllales</taxon>
        <taxon>Caryophyllaceae</taxon>
        <taxon>Caryophylleae</taxon>
        <taxon>Saponaria</taxon>
    </lineage>
</organism>
<dbReference type="InterPro" id="IPR027329">
    <property type="entry name" value="TPX2_C"/>
</dbReference>
<dbReference type="CDD" id="cd00303">
    <property type="entry name" value="retropepsin_like"/>
    <property type="match status" value="1"/>
</dbReference>
<feature type="compositionally biased region" description="Basic and acidic residues" evidence="8">
    <location>
        <begin position="393"/>
        <end position="415"/>
    </location>
</feature>
<proteinExistence type="inferred from homology"/>
<keyword evidence="3" id="KW-0963">Cytoplasm</keyword>
<feature type="domain" description="CCHC-type" evidence="9">
    <location>
        <begin position="113"/>
        <end position="129"/>
    </location>
</feature>
<name>A0AAW1M616_SAPOF</name>
<feature type="compositionally biased region" description="Low complexity" evidence="8">
    <location>
        <begin position="523"/>
        <end position="534"/>
    </location>
</feature>
<dbReference type="EMBL" id="JBDFQZ010000003">
    <property type="protein sequence ID" value="KAK9741191.1"/>
    <property type="molecule type" value="Genomic_DNA"/>
</dbReference>
<evidence type="ECO:0000256" key="5">
    <source>
        <dbReference type="ARBA" id="ARBA00023212"/>
    </source>
</evidence>
<evidence type="ECO:0000313" key="10">
    <source>
        <dbReference type="EMBL" id="KAK9741191.1"/>
    </source>
</evidence>
<keyword evidence="6" id="KW-0479">Metal-binding</keyword>
<dbReference type="GO" id="GO:0003676">
    <property type="term" value="F:nucleic acid binding"/>
    <property type="evidence" value="ECO:0007669"/>
    <property type="project" value="InterPro"/>
</dbReference>
<dbReference type="InterPro" id="IPR036875">
    <property type="entry name" value="Znf_CCHC_sf"/>
</dbReference>
<keyword evidence="6" id="KW-0862">Zinc</keyword>
<evidence type="ECO:0000256" key="3">
    <source>
        <dbReference type="ARBA" id="ARBA00022490"/>
    </source>
</evidence>
<feature type="compositionally biased region" description="Low complexity" evidence="8">
    <location>
        <begin position="487"/>
        <end position="506"/>
    </location>
</feature>
<dbReference type="Pfam" id="PF06886">
    <property type="entry name" value="TPX2"/>
    <property type="match status" value="1"/>
</dbReference>
<keyword evidence="6" id="KW-0863">Zinc-finger</keyword>
<gene>
    <name evidence="10" type="ORF">RND81_03G088000</name>
</gene>